<dbReference type="SUPFAM" id="SSF111283">
    <property type="entry name" value="Putative modulator of DNA gyrase, PmbA/TldD"/>
    <property type="match status" value="1"/>
</dbReference>
<sequence>MKNTDNAIDPVRYFGRLLGLDAAGMNALVTRALLGAEDGELYLERSESESVSLDDGRIESPSRSVDQGFGLRRVNGESVLYAHGNTITARAIIRAGKELREIATAKQRYEVREEFPQPKARYAGKLTSLSLAARVKVLRAIDRYARKDKAVTNVDAYFAASLVSVLIVRADGTIASDVRPMASMSVTAQCAEGGKREGASASIGGRYDYARLITPGIWKPEVDRAIKNAKEMLRAGPCPSGVMPVVLGPGWAGVLLHEAIGHGLEADCVWRKTTVFADLIGKRVGSELVTVVDDGTLADERGSLTIDDEGTPTERTVLIKDGMLVGFMHDRQSARLLAMRPTGSGRRESYEYRTQVRMRNTLMVGGATPPEDIIAATKRGLYMPSFGGGQVDPVTGQFVFSCELAYKIEDGKLTTPVVGATLIGNCATVLTHVDLVGNDSRLGGAGTCGKGGQSVPVGIGQPTLRLSGGVTVGGTETSPE</sequence>
<evidence type="ECO:0000259" key="5">
    <source>
        <dbReference type="Pfam" id="PF01523"/>
    </source>
</evidence>
<dbReference type="GO" id="GO:0005829">
    <property type="term" value="C:cytosol"/>
    <property type="evidence" value="ECO:0007669"/>
    <property type="project" value="TreeGrafter"/>
</dbReference>
<dbReference type="Proteomes" id="UP000177122">
    <property type="component" value="Unassembled WGS sequence"/>
</dbReference>
<protein>
    <recommendedName>
        <fullName evidence="10">Metalloprotease TldD</fullName>
    </recommendedName>
</protein>
<feature type="domain" description="Metalloprotease TldD/E N-terminal" evidence="5">
    <location>
        <begin position="40"/>
        <end position="103"/>
    </location>
</feature>
<dbReference type="InterPro" id="IPR045569">
    <property type="entry name" value="Metalloprtase-TldD/E_C"/>
</dbReference>
<dbReference type="InterPro" id="IPR035068">
    <property type="entry name" value="TldD/PmbA_N"/>
</dbReference>
<reference evidence="8 9" key="1">
    <citation type="journal article" date="2016" name="Nat. Commun.">
        <title>Thousands of microbial genomes shed light on interconnected biogeochemical processes in an aquifer system.</title>
        <authorList>
            <person name="Anantharaman K."/>
            <person name="Brown C.T."/>
            <person name="Hug L.A."/>
            <person name="Sharon I."/>
            <person name="Castelle C.J."/>
            <person name="Probst A.J."/>
            <person name="Thomas B.C."/>
            <person name="Singh A."/>
            <person name="Wilkins M.J."/>
            <person name="Karaoz U."/>
            <person name="Brodie E.L."/>
            <person name="Williams K.H."/>
            <person name="Hubbard S.S."/>
            <person name="Banfield J.F."/>
        </authorList>
    </citation>
    <scope>NUCLEOTIDE SEQUENCE [LARGE SCALE GENOMIC DNA]</scope>
</reference>
<dbReference type="InterPro" id="IPR051463">
    <property type="entry name" value="Peptidase_U62_metallo"/>
</dbReference>
<dbReference type="Pfam" id="PF01523">
    <property type="entry name" value="PmbA_TldD_1st"/>
    <property type="match status" value="1"/>
</dbReference>
<dbReference type="Gene3D" id="3.30.2290.10">
    <property type="entry name" value="PmbA/TldD superfamily"/>
    <property type="match status" value="1"/>
</dbReference>
<dbReference type="GO" id="GO:0006508">
    <property type="term" value="P:proteolysis"/>
    <property type="evidence" value="ECO:0007669"/>
    <property type="project" value="UniProtKB-KW"/>
</dbReference>
<dbReference type="PANTHER" id="PTHR30624:SF4">
    <property type="entry name" value="METALLOPROTEASE TLDD"/>
    <property type="match status" value="1"/>
</dbReference>
<dbReference type="EMBL" id="MHLI01000019">
    <property type="protein sequence ID" value="OGZ04825.1"/>
    <property type="molecule type" value="Genomic_DNA"/>
</dbReference>
<evidence type="ECO:0000256" key="3">
    <source>
        <dbReference type="ARBA" id="ARBA00022801"/>
    </source>
</evidence>
<dbReference type="InterPro" id="IPR036059">
    <property type="entry name" value="TldD/PmbA_sf"/>
</dbReference>
<dbReference type="InterPro" id="IPR045570">
    <property type="entry name" value="Metalloprtase-TldD/E_cen_dom"/>
</dbReference>
<evidence type="ECO:0000313" key="8">
    <source>
        <dbReference type="EMBL" id="OGZ04825.1"/>
    </source>
</evidence>
<organism evidence="8 9">
    <name type="scientific">Candidatus Lloydbacteria bacterium RIFCSPHIGHO2_01_FULL_49_22</name>
    <dbReference type="NCBI Taxonomy" id="1798658"/>
    <lineage>
        <taxon>Bacteria</taxon>
        <taxon>Candidatus Lloydiibacteriota</taxon>
    </lineage>
</organism>
<feature type="domain" description="Metalloprotease TldD/E C-terminal" evidence="6">
    <location>
        <begin position="240"/>
        <end position="468"/>
    </location>
</feature>
<gene>
    <name evidence="8" type="ORF">A2845_05025</name>
</gene>
<comment type="similarity">
    <text evidence="1">Belongs to the peptidase U62 family.</text>
</comment>
<evidence type="ECO:0000256" key="4">
    <source>
        <dbReference type="ARBA" id="ARBA00023049"/>
    </source>
</evidence>
<dbReference type="Pfam" id="PF19290">
    <property type="entry name" value="PmbA_TldD_2nd"/>
    <property type="match status" value="1"/>
</dbReference>
<proteinExistence type="inferred from homology"/>
<dbReference type="GO" id="GO:0008237">
    <property type="term" value="F:metallopeptidase activity"/>
    <property type="evidence" value="ECO:0007669"/>
    <property type="project" value="UniProtKB-KW"/>
</dbReference>
<dbReference type="PIRSF" id="PIRSF004919">
    <property type="entry name" value="TldD"/>
    <property type="match status" value="1"/>
</dbReference>
<evidence type="ECO:0000259" key="6">
    <source>
        <dbReference type="Pfam" id="PF19289"/>
    </source>
</evidence>
<evidence type="ECO:0000256" key="2">
    <source>
        <dbReference type="ARBA" id="ARBA00022670"/>
    </source>
</evidence>
<dbReference type="InterPro" id="IPR002510">
    <property type="entry name" value="Metalloprtase-TldD/E_N"/>
</dbReference>
<dbReference type="PANTHER" id="PTHR30624">
    <property type="entry name" value="UNCHARACTERIZED PROTEIN TLDD AND PMBA"/>
    <property type="match status" value="1"/>
</dbReference>
<evidence type="ECO:0000259" key="7">
    <source>
        <dbReference type="Pfam" id="PF19290"/>
    </source>
</evidence>
<comment type="caution">
    <text evidence="8">The sequence shown here is derived from an EMBL/GenBank/DDBJ whole genome shotgun (WGS) entry which is preliminary data.</text>
</comment>
<name>A0A1G2CTV4_9BACT</name>
<keyword evidence="2" id="KW-0645">Protease</keyword>
<evidence type="ECO:0000256" key="1">
    <source>
        <dbReference type="ARBA" id="ARBA00005836"/>
    </source>
</evidence>
<feature type="domain" description="Metalloprotease TldD/E central" evidence="7">
    <location>
        <begin position="126"/>
        <end position="231"/>
    </location>
</feature>
<evidence type="ECO:0008006" key="10">
    <source>
        <dbReference type="Google" id="ProtNLM"/>
    </source>
</evidence>
<dbReference type="AlphaFoldDB" id="A0A1G2CTV4"/>
<accession>A0A1G2CTV4</accession>
<keyword evidence="3" id="KW-0378">Hydrolase</keyword>
<dbReference type="Pfam" id="PF19289">
    <property type="entry name" value="PmbA_TldD_3rd"/>
    <property type="match status" value="1"/>
</dbReference>
<keyword evidence="4" id="KW-0482">Metalloprotease</keyword>
<dbReference type="InterPro" id="IPR025502">
    <property type="entry name" value="TldD"/>
</dbReference>
<evidence type="ECO:0000313" key="9">
    <source>
        <dbReference type="Proteomes" id="UP000177122"/>
    </source>
</evidence>